<keyword evidence="3" id="KW-1185">Reference proteome</keyword>
<organism evidence="2 3">
    <name type="scientific">Actinomadura keratinilytica</name>
    <dbReference type="NCBI Taxonomy" id="547461"/>
    <lineage>
        <taxon>Bacteria</taxon>
        <taxon>Bacillati</taxon>
        <taxon>Actinomycetota</taxon>
        <taxon>Actinomycetes</taxon>
        <taxon>Streptosporangiales</taxon>
        <taxon>Thermomonosporaceae</taxon>
        <taxon>Actinomadura</taxon>
    </lineage>
</organism>
<comment type="caution">
    <text evidence="2">The sequence shown here is derived from an EMBL/GenBank/DDBJ whole genome shotgun (WGS) entry which is preliminary data.</text>
</comment>
<feature type="compositionally biased region" description="Basic and acidic residues" evidence="1">
    <location>
        <begin position="138"/>
        <end position="147"/>
    </location>
</feature>
<evidence type="ECO:0008006" key="4">
    <source>
        <dbReference type="Google" id="ProtNLM"/>
    </source>
</evidence>
<feature type="region of interest" description="Disordered" evidence="1">
    <location>
        <begin position="138"/>
        <end position="164"/>
    </location>
</feature>
<evidence type="ECO:0000313" key="3">
    <source>
        <dbReference type="Proteomes" id="UP001500266"/>
    </source>
</evidence>
<reference evidence="3" key="1">
    <citation type="journal article" date="2019" name="Int. J. Syst. Evol. Microbiol.">
        <title>The Global Catalogue of Microorganisms (GCM) 10K type strain sequencing project: providing services to taxonomists for standard genome sequencing and annotation.</title>
        <authorList>
            <consortium name="The Broad Institute Genomics Platform"/>
            <consortium name="The Broad Institute Genome Sequencing Center for Infectious Disease"/>
            <person name="Wu L."/>
            <person name="Ma J."/>
        </authorList>
    </citation>
    <scope>NUCLEOTIDE SEQUENCE [LARGE SCALE GENOMIC DNA]</scope>
    <source>
        <strain evidence="3">JCM 17316</strain>
    </source>
</reference>
<sequence length="278" mass="31787">MTTGTDPAHHGTGTEPRVDRPVGTGRPDADSLEHWRAVALTQAARLRANSAHIRALIAERDSDEPMRACIRHGERLTRLSNELHEKSIEHDRLDQARAILATALVDLRFLPPKHVETRLTAEAVATWCKQVRDQAARAADGIREPTKPRPPAEPFTPPGEQDDAPTRVEYWKQIAQRQTARLETYPRRVAELEAELHADYLRRASCEYHRQELDHLGGLLTRIGHQLDTARRAYRFLDAAFDDLHERALRQEVVLTPGTELPRWAERIGDRAHRIWQR</sequence>
<feature type="compositionally biased region" description="Pro residues" evidence="1">
    <location>
        <begin position="148"/>
        <end position="157"/>
    </location>
</feature>
<proteinExistence type="predicted"/>
<feature type="region of interest" description="Disordered" evidence="1">
    <location>
        <begin position="1"/>
        <end position="30"/>
    </location>
</feature>
<dbReference type="Proteomes" id="UP001500266">
    <property type="component" value="Unassembled WGS sequence"/>
</dbReference>
<evidence type="ECO:0000313" key="2">
    <source>
        <dbReference type="EMBL" id="GAA4157650.1"/>
    </source>
</evidence>
<accession>A0ABP7ZHE9</accession>
<dbReference type="EMBL" id="BAABDO010000159">
    <property type="protein sequence ID" value="GAA4157650.1"/>
    <property type="molecule type" value="Genomic_DNA"/>
</dbReference>
<evidence type="ECO:0000256" key="1">
    <source>
        <dbReference type="SAM" id="MobiDB-lite"/>
    </source>
</evidence>
<gene>
    <name evidence="2" type="ORF">GCM10022416_59260</name>
</gene>
<name>A0ABP7ZHE9_9ACTN</name>
<protein>
    <recommendedName>
        <fullName evidence="4">CHAD domain-containing protein</fullName>
    </recommendedName>
</protein>